<protein>
    <recommendedName>
        <fullName evidence="2">peptidylprolyl isomerase</fullName>
        <ecNumber evidence="2">5.2.1.8</ecNumber>
    </recommendedName>
</protein>
<keyword evidence="3" id="KW-0853">WD repeat</keyword>
<proteinExistence type="predicted"/>
<dbReference type="CDD" id="cd01927">
    <property type="entry name" value="cyclophilin_WD40"/>
    <property type="match status" value="1"/>
</dbReference>
<evidence type="ECO:0000256" key="6">
    <source>
        <dbReference type="ARBA" id="ARBA00023186"/>
    </source>
</evidence>
<dbReference type="OrthoDB" id="10264753at2759"/>
<dbReference type="GO" id="GO:0005634">
    <property type="term" value="C:nucleus"/>
    <property type="evidence" value="ECO:0007669"/>
    <property type="project" value="UniProtKB-ARBA"/>
</dbReference>
<dbReference type="PANTHER" id="PTHR45625">
    <property type="entry name" value="PEPTIDYL-PROLYL CIS-TRANS ISOMERASE-RELATED"/>
    <property type="match status" value="1"/>
</dbReference>
<keyword evidence="6" id="KW-0143">Chaperone</keyword>
<evidence type="ECO:0000256" key="4">
    <source>
        <dbReference type="ARBA" id="ARBA00022737"/>
    </source>
</evidence>
<dbReference type="InterPro" id="IPR020892">
    <property type="entry name" value="Cyclophilin-type_PPIase_CS"/>
</dbReference>
<dbReference type="EC" id="5.2.1.8" evidence="2"/>
<dbReference type="PROSITE" id="PS00170">
    <property type="entry name" value="CSA_PPIASE_1"/>
    <property type="match status" value="1"/>
</dbReference>
<dbReference type="AlphaFoldDB" id="A0A8T2Q7T6"/>
<evidence type="ECO:0000256" key="7">
    <source>
        <dbReference type="ARBA" id="ARBA00023235"/>
    </source>
</evidence>
<sequence length="318" mass="35782">MYRLDPIDFGRRMAVEREIEKTEKVPLSNAIFDESSNFLIYTTLLGIKIVNLHTNKVARILGKVENTERFLRVSLYQGGGGGKRVRKLPGSASNAVDGREPLTDPTLICCAFKKHRFYLFSRREPEEAEDASKGRDVFNEKPPPEELLAVSDVGKAITTSLPDHVILHTSLGDMHIKLYPEECPKTVENFTTHCRNGYYDNLIFHRVIKGFMIQTGDPLGDGTGGQSIWGGEFEDEFHKSLRHDRPYTVSMANAGPNTNGSQFFITTVATPWLDNKHTVFGRVIKGMDVVQGIEKVKTDKNDKPYQDIKIINVTVPKL</sequence>
<evidence type="ECO:0000256" key="5">
    <source>
        <dbReference type="ARBA" id="ARBA00023110"/>
    </source>
</evidence>
<dbReference type="OMA" id="GMVEYWR"/>
<organism evidence="9 10">
    <name type="scientific">Ceratopteris richardii</name>
    <name type="common">Triangle waterfern</name>
    <dbReference type="NCBI Taxonomy" id="49495"/>
    <lineage>
        <taxon>Eukaryota</taxon>
        <taxon>Viridiplantae</taxon>
        <taxon>Streptophyta</taxon>
        <taxon>Embryophyta</taxon>
        <taxon>Tracheophyta</taxon>
        <taxon>Polypodiopsida</taxon>
        <taxon>Polypodiidae</taxon>
        <taxon>Polypodiales</taxon>
        <taxon>Pteridineae</taxon>
        <taxon>Pteridaceae</taxon>
        <taxon>Parkerioideae</taxon>
        <taxon>Ceratopteris</taxon>
    </lineage>
</organism>
<evidence type="ECO:0000256" key="1">
    <source>
        <dbReference type="ARBA" id="ARBA00000971"/>
    </source>
</evidence>
<dbReference type="GO" id="GO:0003755">
    <property type="term" value="F:peptidyl-prolyl cis-trans isomerase activity"/>
    <property type="evidence" value="ECO:0007669"/>
    <property type="project" value="UniProtKB-KW"/>
</dbReference>
<keyword evidence="5" id="KW-0697">Rotamase</keyword>
<gene>
    <name evidence="9" type="ORF">KP509_37G032400</name>
</gene>
<feature type="domain" description="PPIase cyclophilin-type" evidence="8">
    <location>
        <begin position="161"/>
        <end position="315"/>
    </location>
</feature>
<keyword evidence="10" id="KW-1185">Reference proteome</keyword>
<dbReference type="PROSITE" id="PS50072">
    <property type="entry name" value="CSA_PPIASE_2"/>
    <property type="match status" value="1"/>
</dbReference>
<keyword evidence="4" id="KW-0677">Repeat</keyword>
<dbReference type="EMBL" id="CM035442">
    <property type="protein sequence ID" value="KAH7279700.1"/>
    <property type="molecule type" value="Genomic_DNA"/>
</dbReference>
<dbReference type="InterPro" id="IPR029000">
    <property type="entry name" value="Cyclophilin-like_dom_sf"/>
</dbReference>
<dbReference type="Proteomes" id="UP000825935">
    <property type="component" value="Chromosome 37"/>
</dbReference>
<evidence type="ECO:0000313" key="10">
    <source>
        <dbReference type="Proteomes" id="UP000825935"/>
    </source>
</evidence>
<keyword evidence="7" id="KW-0413">Isomerase</keyword>
<evidence type="ECO:0000259" key="8">
    <source>
        <dbReference type="PROSITE" id="PS50072"/>
    </source>
</evidence>
<evidence type="ECO:0000256" key="2">
    <source>
        <dbReference type="ARBA" id="ARBA00013194"/>
    </source>
</evidence>
<dbReference type="PRINTS" id="PR00153">
    <property type="entry name" value="CSAPPISMRASE"/>
</dbReference>
<dbReference type="Pfam" id="PF00160">
    <property type="entry name" value="Pro_isomerase"/>
    <property type="match status" value="1"/>
</dbReference>
<dbReference type="FunFam" id="2.40.100.10:FF:000003">
    <property type="entry name" value="Peptidylprolyl isomerase domain and WD repeat-containing 1"/>
    <property type="match status" value="1"/>
</dbReference>
<comment type="caution">
    <text evidence="9">The sequence shown here is derived from an EMBL/GenBank/DDBJ whole genome shotgun (WGS) entry which is preliminary data.</text>
</comment>
<dbReference type="Gene3D" id="2.40.100.10">
    <property type="entry name" value="Cyclophilin-like"/>
    <property type="match status" value="1"/>
</dbReference>
<dbReference type="GO" id="GO:0006457">
    <property type="term" value="P:protein folding"/>
    <property type="evidence" value="ECO:0007669"/>
    <property type="project" value="InterPro"/>
</dbReference>
<dbReference type="SUPFAM" id="SSF50891">
    <property type="entry name" value="Cyclophilin-like"/>
    <property type="match status" value="1"/>
</dbReference>
<name>A0A8T2Q7T6_CERRI</name>
<accession>A0A8T2Q7T6</accession>
<evidence type="ECO:0000256" key="3">
    <source>
        <dbReference type="ARBA" id="ARBA00022574"/>
    </source>
</evidence>
<dbReference type="InterPro" id="IPR044666">
    <property type="entry name" value="Cyclophilin_A-like"/>
</dbReference>
<dbReference type="PANTHER" id="PTHR45625:SF4">
    <property type="entry name" value="PEPTIDYLPROLYL ISOMERASE DOMAIN AND WD REPEAT-CONTAINING PROTEIN 1"/>
    <property type="match status" value="1"/>
</dbReference>
<dbReference type="InterPro" id="IPR002130">
    <property type="entry name" value="Cyclophilin-type_PPIase_dom"/>
</dbReference>
<comment type="catalytic activity">
    <reaction evidence="1">
        <text>[protein]-peptidylproline (omega=180) = [protein]-peptidylproline (omega=0)</text>
        <dbReference type="Rhea" id="RHEA:16237"/>
        <dbReference type="Rhea" id="RHEA-COMP:10747"/>
        <dbReference type="Rhea" id="RHEA-COMP:10748"/>
        <dbReference type="ChEBI" id="CHEBI:83833"/>
        <dbReference type="ChEBI" id="CHEBI:83834"/>
        <dbReference type="EC" id="5.2.1.8"/>
    </reaction>
</comment>
<evidence type="ECO:0000313" key="9">
    <source>
        <dbReference type="EMBL" id="KAH7279700.1"/>
    </source>
</evidence>
<reference evidence="9" key="1">
    <citation type="submission" date="2021-08" db="EMBL/GenBank/DDBJ databases">
        <title>WGS assembly of Ceratopteris richardii.</title>
        <authorList>
            <person name="Marchant D.B."/>
            <person name="Chen G."/>
            <person name="Jenkins J."/>
            <person name="Shu S."/>
            <person name="Leebens-Mack J."/>
            <person name="Grimwood J."/>
            <person name="Schmutz J."/>
            <person name="Soltis P."/>
            <person name="Soltis D."/>
            <person name="Chen Z.-H."/>
        </authorList>
    </citation>
    <scope>NUCLEOTIDE SEQUENCE</scope>
    <source>
        <strain evidence="9">Whitten #5841</strain>
        <tissue evidence="9">Leaf</tissue>
    </source>
</reference>